<dbReference type="OrthoDB" id="5980076at2759"/>
<proteinExistence type="predicted"/>
<sequence>MFLISFLCDVLSLEFKRVLFVLSLTSANLVSTVVVVPVHALRLWGLTPLLTPSTATGADGDHDVGRGGEEFWWCQVSKALMALAVEAAIFSVLLIAVDR</sequence>
<organism evidence="2 3">
    <name type="scientific">Portunus trituberculatus</name>
    <name type="common">Swimming crab</name>
    <name type="synonym">Neptunus trituberculatus</name>
    <dbReference type="NCBI Taxonomy" id="210409"/>
    <lineage>
        <taxon>Eukaryota</taxon>
        <taxon>Metazoa</taxon>
        <taxon>Ecdysozoa</taxon>
        <taxon>Arthropoda</taxon>
        <taxon>Crustacea</taxon>
        <taxon>Multicrustacea</taxon>
        <taxon>Malacostraca</taxon>
        <taxon>Eumalacostraca</taxon>
        <taxon>Eucarida</taxon>
        <taxon>Decapoda</taxon>
        <taxon>Pleocyemata</taxon>
        <taxon>Brachyura</taxon>
        <taxon>Eubrachyura</taxon>
        <taxon>Portunoidea</taxon>
        <taxon>Portunidae</taxon>
        <taxon>Portuninae</taxon>
        <taxon>Portunus</taxon>
    </lineage>
</organism>
<comment type="caution">
    <text evidence="2">The sequence shown here is derived from an EMBL/GenBank/DDBJ whole genome shotgun (WGS) entry which is preliminary data.</text>
</comment>
<dbReference type="AlphaFoldDB" id="A0A5B7EQA9"/>
<accession>A0A5B7EQA9</accession>
<dbReference type="EMBL" id="VSRR010003595">
    <property type="protein sequence ID" value="MPC36741.1"/>
    <property type="molecule type" value="Genomic_DNA"/>
</dbReference>
<protein>
    <submittedName>
        <fullName evidence="2">Uncharacterized protein</fullName>
    </submittedName>
</protein>
<evidence type="ECO:0000313" key="3">
    <source>
        <dbReference type="Proteomes" id="UP000324222"/>
    </source>
</evidence>
<name>A0A5B7EQA9_PORTR</name>
<feature type="transmembrane region" description="Helical" evidence="1">
    <location>
        <begin position="18"/>
        <end position="40"/>
    </location>
</feature>
<evidence type="ECO:0000256" key="1">
    <source>
        <dbReference type="SAM" id="Phobius"/>
    </source>
</evidence>
<gene>
    <name evidence="2" type="ORF">E2C01_030209</name>
</gene>
<keyword evidence="1" id="KW-0812">Transmembrane</keyword>
<keyword evidence="1" id="KW-0472">Membrane</keyword>
<dbReference type="Proteomes" id="UP000324222">
    <property type="component" value="Unassembled WGS sequence"/>
</dbReference>
<reference evidence="2 3" key="1">
    <citation type="submission" date="2019-05" db="EMBL/GenBank/DDBJ databases">
        <title>Another draft genome of Portunus trituberculatus and its Hox gene families provides insights of decapod evolution.</title>
        <authorList>
            <person name="Jeong J.-H."/>
            <person name="Song I."/>
            <person name="Kim S."/>
            <person name="Choi T."/>
            <person name="Kim D."/>
            <person name="Ryu S."/>
            <person name="Kim W."/>
        </authorList>
    </citation>
    <scope>NUCLEOTIDE SEQUENCE [LARGE SCALE GENOMIC DNA]</scope>
    <source>
        <tissue evidence="2">Muscle</tissue>
    </source>
</reference>
<evidence type="ECO:0000313" key="2">
    <source>
        <dbReference type="EMBL" id="MPC36741.1"/>
    </source>
</evidence>
<keyword evidence="1" id="KW-1133">Transmembrane helix</keyword>
<feature type="transmembrane region" description="Helical" evidence="1">
    <location>
        <begin position="79"/>
        <end position="97"/>
    </location>
</feature>
<keyword evidence="3" id="KW-1185">Reference proteome</keyword>